<dbReference type="SUPFAM" id="SSF52047">
    <property type="entry name" value="RNI-like"/>
    <property type="match status" value="1"/>
</dbReference>
<sequence length="658" mass="75746">MYALCAPTLFYSVFADYNPKRQNILASKESINALVKNVHLVRQLELNLLDMVYYVNCVFAYQEQSSTFPPPAHTVVAGEQEQEREQSPLLWRPRWLAPPDPQICAVQPIPPIIHLTSLTLQLGYSIHSVDCPYFLPSYQDPRATVTQVCWLLGLNPLLLDLRLDCMAMKDQRDTRLLTRSIFRLKRLQNVRFKFVRSQWTSATALRQLASAIFFSCPPSLRTLYVERMEDSSWGGEVTEAYWPRDDLERPQAWEMSNGDGGDDFDVDEREYNLAVATPHSQKEPKAHLTSLQLWDLGGEVLLEDEDLSEDELRVILALCPNLTNILIPPICSIKNPQQLAQEIAHRLCPKLTTFNKVQSTGNRTSWELTVMIFAALPEQQVRKFCIECPFFIPGLKSDDVETMFRRQSHTLRELRLAGCRNINGKVMQVILVECVALEQLEVRLWNQMRIISQQKHWWTLCIELEDAVEFPWGCTRLRDLDLTIVIPDEPLHHLADGEIPYYDRPFPTLLSAAETAQFQSLEAFYRQLGRLTELRRLDLKAIYHDPSRSRPVSGLFRLNSFPGMLNLRNETTGRPGYLHHLGGLNKLTALFGSVSATTEETKVTIGMEEVEWMDRHWPALEKAHFFTNKNEKMFTEPFHWLLKQRVGGKKPLQLATSV</sequence>
<proteinExistence type="predicted"/>
<dbReference type="InterPro" id="IPR032675">
    <property type="entry name" value="LRR_dom_sf"/>
</dbReference>
<dbReference type="EMBL" id="JAAAIM010000089">
    <property type="protein sequence ID" value="KAG0295292.1"/>
    <property type="molecule type" value="Genomic_DNA"/>
</dbReference>
<organism evidence="1 2">
    <name type="scientific">Linnemannia gamsii</name>
    <dbReference type="NCBI Taxonomy" id="64522"/>
    <lineage>
        <taxon>Eukaryota</taxon>
        <taxon>Fungi</taxon>
        <taxon>Fungi incertae sedis</taxon>
        <taxon>Mucoromycota</taxon>
        <taxon>Mortierellomycotina</taxon>
        <taxon>Mortierellomycetes</taxon>
        <taxon>Mortierellales</taxon>
        <taxon>Mortierellaceae</taxon>
        <taxon>Linnemannia</taxon>
    </lineage>
</organism>
<evidence type="ECO:0000313" key="1">
    <source>
        <dbReference type="EMBL" id="KAG0295292.1"/>
    </source>
</evidence>
<accession>A0ABQ7KC35</accession>
<name>A0ABQ7KC35_9FUNG</name>
<keyword evidence="2" id="KW-1185">Reference proteome</keyword>
<dbReference type="Proteomes" id="UP001194696">
    <property type="component" value="Unassembled WGS sequence"/>
</dbReference>
<gene>
    <name evidence="1" type="ORF">BGZ96_012065</name>
</gene>
<evidence type="ECO:0008006" key="3">
    <source>
        <dbReference type="Google" id="ProtNLM"/>
    </source>
</evidence>
<comment type="caution">
    <text evidence="1">The sequence shown here is derived from an EMBL/GenBank/DDBJ whole genome shotgun (WGS) entry which is preliminary data.</text>
</comment>
<dbReference type="Gene3D" id="3.80.10.10">
    <property type="entry name" value="Ribonuclease Inhibitor"/>
    <property type="match status" value="1"/>
</dbReference>
<protein>
    <recommendedName>
        <fullName evidence="3">F-box domain-containing protein</fullName>
    </recommendedName>
</protein>
<evidence type="ECO:0000313" key="2">
    <source>
        <dbReference type="Proteomes" id="UP001194696"/>
    </source>
</evidence>
<reference evidence="1 2" key="1">
    <citation type="journal article" date="2020" name="Fungal Divers.">
        <title>Resolving the Mortierellaceae phylogeny through synthesis of multi-gene phylogenetics and phylogenomics.</title>
        <authorList>
            <person name="Vandepol N."/>
            <person name="Liber J."/>
            <person name="Desiro A."/>
            <person name="Na H."/>
            <person name="Kennedy M."/>
            <person name="Barry K."/>
            <person name="Grigoriev I.V."/>
            <person name="Miller A.N."/>
            <person name="O'Donnell K."/>
            <person name="Stajich J.E."/>
            <person name="Bonito G."/>
        </authorList>
    </citation>
    <scope>NUCLEOTIDE SEQUENCE [LARGE SCALE GENOMIC DNA]</scope>
    <source>
        <strain evidence="1 2">AD045</strain>
    </source>
</reference>